<evidence type="ECO:0000256" key="5">
    <source>
        <dbReference type="ARBA" id="ARBA00022832"/>
    </source>
</evidence>
<evidence type="ECO:0000256" key="9">
    <source>
        <dbReference type="ARBA" id="ARBA00023160"/>
    </source>
</evidence>
<keyword evidence="3 10" id="KW-0808">Transferase</keyword>
<keyword evidence="12" id="KW-1185">Reference proteome</keyword>
<feature type="transmembrane region" description="Helical" evidence="10">
    <location>
        <begin position="163"/>
        <end position="180"/>
    </location>
</feature>
<dbReference type="AlphaFoldDB" id="A0A835G7I7"/>
<dbReference type="GO" id="GO:0009922">
    <property type="term" value="F:fatty acid elongase activity"/>
    <property type="evidence" value="ECO:0007669"/>
    <property type="project" value="UniProtKB-EC"/>
</dbReference>
<keyword evidence="2 10" id="KW-0444">Lipid biosynthesis</keyword>
<evidence type="ECO:0000256" key="6">
    <source>
        <dbReference type="ARBA" id="ARBA00022989"/>
    </source>
</evidence>
<dbReference type="GO" id="GO:0034625">
    <property type="term" value="P:fatty acid elongation, monounsaturated fatty acid"/>
    <property type="evidence" value="ECO:0007669"/>
    <property type="project" value="TreeGrafter"/>
</dbReference>
<feature type="transmembrane region" description="Helical" evidence="10">
    <location>
        <begin position="226"/>
        <end position="243"/>
    </location>
</feature>
<feature type="transmembrane region" description="Helical" evidence="10">
    <location>
        <begin position="46"/>
        <end position="66"/>
    </location>
</feature>
<dbReference type="PANTHER" id="PTHR11157:SF69">
    <property type="entry name" value="ELONGATION OF VERY LONG CHAIN FATTY ACIDS PROTEIN 7"/>
    <property type="match status" value="1"/>
</dbReference>
<evidence type="ECO:0000256" key="10">
    <source>
        <dbReference type="RuleBase" id="RU361115"/>
    </source>
</evidence>
<name>A0A835G7I7_SPOEX</name>
<dbReference type="EMBL" id="JACKWZ010000351">
    <property type="protein sequence ID" value="KAF9408945.1"/>
    <property type="molecule type" value="Genomic_DNA"/>
</dbReference>
<feature type="transmembrane region" description="Helical" evidence="10">
    <location>
        <begin position="186"/>
        <end position="205"/>
    </location>
</feature>
<dbReference type="InterPro" id="IPR002076">
    <property type="entry name" value="ELO_fam"/>
</dbReference>
<dbReference type="GO" id="GO:0019367">
    <property type="term" value="P:fatty acid elongation, saturated fatty acid"/>
    <property type="evidence" value="ECO:0007669"/>
    <property type="project" value="TreeGrafter"/>
</dbReference>
<evidence type="ECO:0000256" key="8">
    <source>
        <dbReference type="ARBA" id="ARBA00023136"/>
    </source>
</evidence>
<dbReference type="InterPro" id="IPR030457">
    <property type="entry name" value="ELO_CS"/>
</dbReference>
<keyword evidence="6 10" id="KW-1133">Transmembrane helix</keyword>
<dbReference type="PROSITE" id="PS01188">
    <property type="entry name" value="ELO"/>
    <property type="match status" value="1"/>
</dbReference>
<sequence>MPRNERPLWIRQELKRTEESKLNNMEKLHAETFWDFKGEEYSDNKFLMATPYPVAAILVMYLWFVLRFGPQFMKDRQPYNLKSWLLFYNAAQVIISVSLFALGSRYLWKYGLWHSTCYCERDGLREQLLDGSHYYFLTKVVELTDTICFVLRKRQRQVTFLHVYHHSIMVMATWAIVKYSRTDNTVFLGVINCLVHVIMYAYYGLSVFPELHRFLWWKKYITQMQLVQFSLMFLHIVVSHMVSECRPAYFLLASVCFNTVLFMYLFGDFYVKSYVKKYTNMSIVNAGKKIGANIASKNGIKYIVDQHRYFG</sequence>
<proteinExistence type="inferred from homology"/>
<dbReference type="GO" id="GO:0034626">
    <property type="term" value="P:fatty acid elongation, polyunsaturated fatty acid"/>
    <property type="evidence" value="ECO:0007669"/>
    <property type="project" value="TreeGrafter"/>
</dbReference>
<evidence type="ECO:0000256" key="2">
    <source>
        <dbReference type="ARBA" id="ARBA00022516"/>
    </source>
</evidence>
<keyword evidence="8 10" id="KW-0472">Membrane</keyword>
<reference evidence="11" key="1">
    <citation type="submission" date="2020-08" db="EMBL/GenBank/DDBJ databases">
        <title>Spodoptera exigua strain:BAW_Kor-Di-RS1 Genome sequencing and assembly.</title>
        <authorList>
            <person name="Kim J."/>
            <person name="Nam H.Y."/>
            <person name="Kwon M."/>
            <person name="Choi J.H."/>
            <person name="Cho S.R."/>
            <person name="Kim G.-H."/>
        </authorList>
    </citation>
    <scope>NUCLEOTIDE SEQUENCE</scope>
    <source>
        <strain evidence="11">BAW_Kor-Di-RS1</strain>
        <tissue evidence="11">Whole-body</tissue>
    </source>
</reference>
<dbReference type="GO" id="GO:0030148">
    <property type="term" value="P:sphingolipid biosynthetic process"/>
    <property type="evidence" value="ECO:0007669"/>
    <property type="project" value="TreeGrafter"/>
</dbReference>
<comment type="similarity">
    <text evidence="10">Belongs to the ELO family.</text>
</comment>
<protein>
    <recommendedName>
        <fullName evidence="10">Elongation of very long chain fatty acids protein</fullName>
        <ecNumber evidence="10">2.3.1.199</ecNumber>
    </recommendedName>
    <alternativeName>
        <fullName evidence="10">Very-long-chain 3-oxoacyl-CoA synthase</fullName>
    </alternativeName>
</protein>
<evidence type="ECO:0000256" key="4">
    <source>
        <dbReference type="ARBA" id="ARBA00022692"/>
    </source>
</evidence>
<feature type="transmembrane region" description="Helical" evidence="10">
    <location>
        <begin position="249"/>
        <end position="271"/>
    </location>
</feature>
<dbReference type="Pfam" id="PF01151">
    <property type="entry name" value="ELO"/>
    <property type="match status" value="1"/>
</dbReference>
<keyword evidence="4 10" id="KW-0812">Transmembrane</keyword>
<evidence type="ECO:0000313" key="12">
    <source>
        <dbReference type="Proteomes" id="UP000648187"/>
    </source>
</evidence>
<dbReference type="PANTHER" id="PTHR11157">
    <property type="entry name" value="FATTY ACID ACYL TRANSFERASE-RELATED"/>
    <property type="match status" value="1"/>
</dbReference>
<keyword evidence="5 10" id="KW-0276">Fatty acid metabolism</keyword>
<gene>
    <name evidence="11" type="ORF">HW555_011521</name>
</gene>
<dbReference type="EC" id="2.3.1.199" evidence="10"/>
<keyword evidence="9 10" id="KW-0275">Fatty acid biosynthesis</keyword>
<comment type="caution">
    <text evidence="11">The sequence shown here is derived from an EMBL/GenBank/DDBJ whole genome shotgun (WGS) entry which is preliminary data.</text>
</comment>
<dbReference type="Proteomes" id="UP000648187">
    <property type="component" value="Unassembled WGS sequence"/>
</dbReference>
<dbReference type="GO" id="GO:0042761">
    <property type="term" value="P:very long-chain fatty acid biosynthetic process"/>
    <property type="evidence" value="ECO:0007669"/>
    <property type="project" value="TreeGrafter"/>
</dbReference>
<evidence type="ECO:0000256" key="1">
    <source>
        <dbReference type="ARBA" id="ARBA00004141"/>
    </source>
</evidence>
<comment type="catalytic activity">
    <reaction evidence="10">
        <text>a very-long-chain acyl-CoA + malonyl-CoA + H(+) = a very-long-chain 3-oxoacyl-CoA + CO2 + CoA</text>
        <dbReference type="Rhea" id="RHEA:32727"/>
        <dbReference type="ChEBI" id="CHEBI:15378"/>
        <dbReference type="ChEBI" id="CHEBI:16526"/>
        <dbReference type="ChEBI" id="CHEBI:57287"/>
        <dbReference type="ChEBI" id="CHEBI:57384"/>
        <dbReference type="ChEBI" id="CHEBI:90725"/>
        <dbReference type="ChEBI" id="CHEBI:90736"/>
        <dbReference type="EC" id="2.3.1.199"/>
    </reaction>
</comment>
<evidence type="ECO:0000256" key="3">
    <source>
        <dbReference type="ARBA" id="ARBA00022679"/>
    </source>
</evidence>
<keyword evidence="7 10" id="KW-0443">Lipid metabolism</keyword>
<organism evidence="11 12">
    <name type="scientific">Spodoptera exigua</name>
    <name type="common">Beet armyworm</name>
    <name type="synonym">Noctua fulgens</name>
    <dbReference type="NCBI Taxonomy" id="7107"/>
    <lineage>
        <taxon>Eukaryota</taxon>
        <taxon>Metazoa</taxon>
        <taxon>Ecdysozoa</taxon>
        <taxon>Arthropoda</taxon>
        <taxon>Hexapoda</taxon>
        <taxon>Insecta</taxon>
        <taxon>Pterygota</taxon>
        <taxon>Neoptera</taxon>
        <taxon>Endopterygota</taxon>
        <taxon>Lepidoptera</taxon>
        <taxon>Glossata</taxon>
        <taxon>Ditrysia</taxon>
        <taxon>Noctuoidea</taxon>
        <taxon>Noctuidae</taxon>
        <taxon>Amphipyrinae</taxon>
        <taxon>Spodoptera</taxon>
    </lineage>
</organism>
<accession>A0A835G7I7</accession>
<dbReference type="GO" id="GO:0005789">
    <property type="term" value="C:endoplasmic reticulum membrane"/>
    <property type="evidence" value="ECO:0007669"/>
    <property type="project" value="TreeGrafter"/>
</dbReference>
<evidence type="ECO:0000313" key="11">
    <source>
        <dbReference type="EMBL" id="KAF9408945.1"/>
    </source>
</evidence>
<evidence type="ECO:0000256" key="7">
    <source>
        <dbReference type="ARBA" id="ARBA00023098"/>
    </source>
</evidence>
<comment type="subcellular location">
    <subcellularLocation>
        <location evidence="1">Membrane</location>
        <topology evidence="1">Multi-pass membrane protein</topology>
    </subcellularLocation>
</comment>
<feature type="transmembrane region" description="Helical" evidence="10">
    <location>
        <begin position="86"/>
        <end position="108"/>
    </location>
</feature>